<dbReference type="STRING" id="1850252.LPB136_09165"/>
<organism evidence="2 3">
    <name type="scientific">Tenacibaculum todarodis</name>
    <dbReference type="NCBI Taxonomy" id="1850252"/>
    <lineage>
        <taxon>Bacteria</taxon>
        <taxon>Pseudomonadati</taxon>
        <taxon>Bacteroidota</taxon>
        <taxon>Flavobacteriia</taxon>
        <taxon>Flavobacteriales</taxon>
        <taxon>Flavobacteriaceae</taxon>
        <taxon>Tenacibaculum</taxon>
    </lineage>
</organism>
<feature type="signal peptide" evidence="1">
    <location>
        <begin position="1"/>
        <end position="20"/>
    </location>
</feature>
<keyword evidence="3" id="KW-1185">Reference proteome</keyword>
<proteinExistence type="predicted"/>
<evidence type="ECO:0000313" key="2">
    <source>
        <dbReference type="EMBL" id="APG65517.1"/>
    </source>
</evidence>
<dbReference type="KEGG" id="ten:LPB136_09165"/>
<evidence type="ECO:0000313" key="3">
    <source>
        <dbReference type="Proteomes" id="UP000181898"/>
    </source>
</evidence>
<feature type="chain" id="PRO_5013063593" evidence="1">
    <location>
        <begin position="21"/>
        <end position="448"/>
    </location>
</feature>
<dbReference type="OrthoDB" id="1197496at2"/>
<accession>A0A1L3JK74</accession>
<dbReference type="RefSeq" id="WP_072556041.1">
    <property type="nucleotide sequence ID" value="NZ_CP018155.1"/>
</dbReference>
<sequence length="448" mass="51953">MKQLNLTFLLLLSFSFLTKAQVSNLNLKGKNLHKKVRKVIQHYYSYDKESGGFVKQSVNIDNFNDDGNLIETYSLYNSKYSETSNAIKKLYNYNNKNQLINTQDVSDVKGKYSSTKKYFYNNKGNLVKEETHFNPGKFSYKEFKYDKKNREISSTSYSESGKLTGERTNTYSGDKKTNTYTSYNSKDGSIIGTYVTYYEDGVKTKYTSNSKYSNSNKSYIYDDNDNLIRATNTTSDKKSDVTYNYVYDKKDNWVKKHYRSGKYQYFYFREIYFSNGDVTGSTNFDKYFINLHGNFDNVAVVPLKKKVIKKTPKKNKNENDNPLIPNFKSKSWKYTYANLNGKVLPAKGSFKLNVTDGPKMNKGNTVSITIKMESREKDATGYYKIDSFLDLGEGKKFWMLNHTSNKDLTTSLTLYDKPEYIAAKNIYIKGIFLMNNKVKGQKTSFYLE</sequence>
<dbReference type="Proteomes" id="UP000181898">
    <property type="component" value="Chromosome"/>
</dbReference>
<dbReference type="Gene3D" id="2.180.10.10">
    <property type="entry name" value="RHS repeat-associated core"/>
    <property type="match status" value="1"/>
</dbReference>
<dbReference type="AlphaFoldDB" id="A0A1L3JK74"/>
<name>A0A1L3JK74_9FLAO</name>
<keyword evidence="1" id="KW-0732">Signal</keyword>
<dbReference type="EMBL" id="CP018155">
    <property type="protein sequence ID" value="APG65517.1"/>
    <property type="molecule type" value="Genomic_DNA"/>
</dbReference>
<gene>
    <name evidence="2" type="ORF">LPB136_09165</name>
</gene>
<evidence type="ECO:0000256" key="1">
    <source>
        <dbReference type="SAM" id="SignalP"/>
    </source>
</evidence>
<protein>
    <submittedName>
        <fullName evidence="2">Uncharacterized protein</fullName>
    </submittedName>
</protein>
<reference evidence="2 3" key="1">
    <citation type="submission" date="2016-11" db="EMBL/GenBank/DDBJ databases">
        <title>Tenacibaculum sp. LPB0136, isolated from marine environment.</title>
        <authorList>
            <person name="Kim E."/>
            <person name="Yi H."/>
        </authorList>
    </citation>
    <scope>NUCLEOTIDE SEQUENCE [LARGE SCALE GENOMIC DNA]</scope>
    <source>
        <strain evidence="2 3">LPB0136</strain>
    </source>
</reference>